<keyword evidence="5" id="KW-0812">Transmembrane</keyword>
<dbReference type="PANTHER" id="PTHR24220">
    <property type="entry name" value="IMPORT ATP-BINDING PROTEIN"/>
    <property type="match status" value="1"/>
</dbReference>
<dbReference type="GO" id="GO:0098796">
    <property type="term" value="C:membrane protein complex"/>
    <property type="evidence" value="ECO:0007669"/>
    <property type="project" value="UniProtKB-ARBA"/>
</dbReference>
<dbReference type="FunFam" id="3.40.50.300:FF:000032">
    <property type="entry name" value="Export ABC transporter ATP-binding protein"/>
    <property type="match status" value="1"/>
</dbReference>
<dbReference type="InterPro" id="IPR003439">
    <property type="entry name" value="ABC_transporter-like_ATP-bd"/>
</dbReference>
<dbReference type="Gene3D" id="3.40.50.300">
    <property type="entry name" value="P-loop containing nucleotide triphosphate hydrolases"/>
    <property type="match status" value="1"/>
</dbReference>
<dbReference type="SMART" id="SM00382">
    <property type="entry name" value="AAA"/>
    <property type="match status" value="1"/>
</dbReference>
<dbReference type="AlphaFoldDB" id="A0A1S1WVL0"/>
<evidence type="ECO:0000256" key="2">
    <source>
        <dbReference type="ARBA" id="ARBA00022475"/>
    </source>
</evidence>
<evidence type="ECO:0000256" key="5">
    <source>
        <dbReference type="ARBA" id="ARBA00022989"/>
    </source>
</evidence>
<keyword evidence="2" id="KW-1003">Cell membrane</keyword>
<reference evidence="9 10" key="1">
    <citation type="submission" date="2017-01" db="EMBL/GenBank/DDBJ databases">
        <title>New insights into the genetic diversity of Chromobacterium isolated from tropical freshwater lake.</title>
        <authorList>
            <person name="Santos A.B."/>
            <person name="Nascimento A.M."/>
            <person name="Da Silva P.C."/>
        </authorList>
    </citation>
    <scope>NUCLEOTIDE SEQUENCE [LARGE SCALE GENOMIC DNA]</scope>
    <source>
        <strain evidence="9 10">56AF</strain>
    </source>
</reference>
<evidence type="ECO:0000256" key="6">
    <source>
        <dbReference type="ARBA" id="ARBA00023251"/>
    </source>
</evidence>
<dbReference type="GO" id="GO:0005886">
    <property type="term" value="C:plasma membrane"/>
    <property type="evidence" value="ECO:0007669"/>
    <property type="project" value="TreeGrafter"/>
</dbReference>
<keyword evidence="9" id="KW-0449">Lipoprotein</keyword>
<evidence type="ECO:0000256" key="4">
    <source>
        <dbReference type="ARBA" id="ARBA00022840"/>
    </source>
</evidence>
<comment type="similarity">
    <text evidence="7">Belongs to the ABC transporter superfamily. Macrolide exporter (TC 3.A.1.122) family.</text>
</comment>
<name>A0A1S1WVL0_9NEIS</name>
<accession>A0A1S1WVL0</accession>
<protein>
    <submittedName>
        <fullName evidence="9">Lipoprotein ABC transporter ATP-binding protein LolD</fullName>
    </submittedName>
</protein>
<dbReference type="GO" id="GO:0046677">
    <property type="term" value="P:response to antibiotic"/>
    <property type="evidence" value="ECO:0007669"/>
    <property type="project" value="UniProtKB-KW"/>
</dbReference>
<dbReference type="InterPro" id="IPR017871">
    <property type="entry name" value="ABC_transporter-like_CS"/>
</dbReference>
<keyword evidence="5" id="KW-0472">Membrane</keyword>
<dbReference type="Proteomes" id="UP000239469">
    <property type="component" value="Unassembled WGS sequence"/>
</dbReference>
<sequence>MYLVEFASVTKRYQLGDVEVVALDGVDFQVQRGDFVAITGPSGSGKTTMLNLIGCLDSPSDGEVKVMGKAVNALSEPALDQLRSRTFGMIFQNFNLIPVLTAEENVALPLHLHALSRQETRQRVAEALRAVGLERFASFRPDQLSGGQRQRVAVARALVTRPQLILADEPTASLDTTNAIALVELMKQLNAEQGVTFVFSTHDDRLLQHVRRIVELRDGALSVTRELPAAAPRDGFVPQTDRYEVM</sequence>
<comment type="caution">
    <text evidence="9">The sequence shown here is derived from an EMBL/GenBank/DDBJ whole genome shotgun (WGS) entry which is preliminary data.</text>
</comment>
<dbReference type="Pfam" id="PF00005">
    <property type="entry name" value="ABC_tran"/>
    <property type="match status" value="1"/>
</dbReference>
<dbReference type="GO" id="GO:0005524">
    <property type="term" value="F:ATP binding"/>
    <property type="evidence" value="ECO:0007669"/>
    <property type="project" value="UniProtKB-KW"/>
</dbReference>
<evidence type="ECO:0000256" key="1">
    <source>
        <dbReference type="ARBA" id="ARBA00022448"/>
    </source>
</evidence>
<keyword evidence="5" id="KW-1133">Transmembrane helix</keyword>
<keyword evidence="3" id="KW-0547">Nucleotide-binding</keyword>
<dbReference type="InterPro" id="IPR027417">
    <property type="entry name" value="P-loop_NTPase"/>
</dbReference>
<feature type="domain" description="ABC transporter" evidence="8">
    <location>
        <begin position="4"/>
        <end position="243"/>
    </location>
</feature>
<dbReference type="PROSITE" id="PS50893">
    <property type="entry name" value="ABC_TRANSPORTER_2"/>
    <property type="match status" value="1"/>
</dbReference>
<evidence type="ECO:0000256" key="3">
    <source>
        <dbReference type="ARBA" id="ARBA00022741"/>
    </source>
</evidence>
<dbReference type="InterPro" id="IPR017911">
    <property type="entry name" value="MacB-like_ATP-bd"/>
</dbReference>
<dbReference type="OrthoDB" id="581709at2"/>
<evidence type="ECO:0000313" key="10">
    <source>
        <dbReference type="Proteomes" id="UP000239469"/>
    </source>
</evidence>
<evidence type="ECO:0000259" key="8">
    <source>
        <dbReference type="PROSITE" id="PS50893"/>
    </source>
</evidence>
<dbReference type="InterPro" id="IPR003593">
    <property type="entry name" value="AAA+_ATPase"/>
</dbReference>
<evidence type="ECO:0000313" key="9">
    <source>
        <dbReference type="EMBL" id="PRP72694.1"/>
    </source>
</evidence>
<gene>
    <name evidence="9" type="ORF">BUE93_01310</name>
</gene>
<dbReference type="CDD" id="cd03255">
    <property type="entry name" value="ABC_MJ0796_LolCDE_FtsE"/>
    <property type="match status" value="1"/>
</dbReference>
<keyword evidence="6" id="KW-0046">Antibiotic resistance</keyword>
<organism evidence="9 10">
    <name type="scientific">Chromobacterium amazonense</name>
    <dbReference type="NCBI Taxonomy" id="1382803"/>
    <lineage>
        <taxon>Bacteria</taxon>
        <taxon>Pseudomonadati</taxon>
        <taxon>Pseudomonadota</taxon>
        <taxon>Betaproteobacteria</taxon>
        <taxon>Neisseriales</taxon>
        <taxon>Chromobacteriaceae</taxon>
        <taxon>Chromobacterium</taxon>
    </lineage>
</organism>
<dbReference type="SUPFAM" id="SSF52540">
    <property type="entry name" value="P-loop containing nucleoside triphosphate hydrolases"/>
    <property type="match status" value="1"/>
</dbReference>
<dbReference type="GO" id="GO:0016887">
    <property type="term" value="F:ATP hydrolysis activity"/>
    <property type="evidence" value="ECO:0007669"/>
    <property type="project" value="InterPro"/>
</dbReference>
<dbReference type="GO" id="GO:0022857">
    <property type="term" value="F:transmembrane transporter activity"/>
    <property type="evidence" value="ECO:0007669"/>
    <property type="project" value="UniProtKB-ARBA"/>
</dbReference>
<proteinExistence type="inferred from homology"/>
<keyword evidence="1" id="KW-0813">Transport</keyword>
<evidence type="ECO:0000256" key="7">
    <source>
        <dbReference type="ARBA" id="ARBA00038388"/>
    </source>
</evidence>
<dbReference type="EMBL" id="MTBD01000001">
    <property type="protein sequence ID" value="PRP72694.1"/>
    <property type="molecule type" value="Genomic_DNA"/>
</dbReference>
<dbReference type="RefSeq" id="WP_052246801.1">
    <property type="nucleotide sequence ID" value="NZ_CAWMOE010000033.1"/>
</dbReference>
<dbReference type="InterPro" id="IPR015854">
    <property type="entry name" value="ABC_transpr_LolD-like"/>
</dbReference>
<keyword evidence="4 9" id="KW-0067">ATP-binding</keyword>
<dbReference type="PROSITE" id="PS00211">
    <property type="entry name" value="ABC_TRANSPORTER_1"/>
    <property type="match status" value="1"/>
</dbReference>